<feature type="domain" description="UPF0506" evidence="7">
    <location>
        <begin position="36"/>
        <end position="90"/>
    </location>
</feature>
<protein>
    <recommendedName>
        <fullName evidence="7">UPF0506 domain-containing protein</fullName>
    </recommendedName>
</protein>
<accession>A0A8J4WVV2</accession>
<evidence type="ECO:0000259" key="7">
    <source>
        <dbReference type="Pfam" id="PF11703"/>
    </source>
</evidence>
<proteinExistence type="predicted"/>
<keyword evidence="5" id="KW-1015">Disulfide bond</keyword>
<dbReference type="EMBL" id="LUCH01004456">
    <property type="protein sequence ID" value="KAF5398992.1"/>
    <property type="molecule type" value="Genomic_DNA"/>
</dbReference>
<dbReference type="OrthoDB" id="6270820at2759"/>
<evidence type="ECO:0000313" key="9">
    <source>
        <dbReference type="Proteomes" id="UP000748531"/>
    </source>
</evidence>
<sequence>MNNSLSTVSSFSIIMHFTIYLALLFLPLAFGGLFNCRPLGQSCWKTIFDPCCDTAVCDLSTRTCVQCYEDGHGCLTSSECCSRSCFFFICRPN</sequence>
<keyword evidence="9" id="KW-1185">Reference proteome</keyword>
<keyword evidence="4" id="KW-0960">Knottin</keyword>
<dbReference type="GO" id="GO:0005576">
    <property type="term" value="C:extracellular region"/>
    <property type="evidence" value="ECO:0007669"/>
    <property type="project" value="UniProtKB-SubCell"/>
</dbReference>
<reference evidence="8" key="1">
    <citation type="submission" date="2019-05" db="EMBL/GenBank/DDBJ databases">
        <title>Annotation for the trematode Paragonimus heterotremus.</title>
        <authorList>
            <person name="Choi Y.-J."/>
        </authorList>
    </citation>
    <scope>NUCLEOTIDE SEQUENCE</scope>
    <source>
        <strain evidence="8">LC</strain>
    </source>
</reference>
<comment type="subcellular location">
    <subcellularLocation>
        <location evidence="1">Secreted</location>
    </subcellularLocation>
</comment>
<name>A0A8J4WVV2_9TREM</name>
<organism evidence="8 9">
    <name type="scientific">Paragonimus heterotremus</name>
    <dbReference type="NCBI Taxonomy" id="100268"/>
    <lineage>
        <taxon>Eukaryota</taxon>
        <taxon>Metazoa</taxon>
        <taxon>Spiralia</taxon>
        <taxon>Lophotrochozoa</taxon>
        <taxon>Platyhelminthes</taxon>
        <taxon>Trematoda</taxon>
        <taxon>Digenea</taxon>
        <taxon>Plagiorchiida</taxon>
        <taxon>Troglotremata</taxon>
        <taxon>Troglotrematidae</taxon>
        <taxon>Paragonimus</taxon>
    </lineage>
</organism>
<evidence type="ECO:0000256" key="5">
    <source>
        <dbReference type="ARBA" id="ARBA00023157"/>
    </source>
</evidence>
<keyword evidence="6" id="KW-0812">Transmembrane</keyword>
<evidence type="ECO:0000256" key="4">
    <source>
        <dbReference type="ARBA" id="ARBA00022854"/>
    </source>
</evidence>
<evidence type="ECO:0000256" key="6">
    <source>
        <dbReference type="SAM" id="Phobius"/>
    </source>
</evidence>
<evidence type="ECO:0000256" key="1">
    <source>
        <dbReference type="ARBA" id="ARBA00004613"/>
    </source>
</evidence>
<dbReference type="InterPro" id="IPR021712">
    <property type="entry name" value="UPF0506"/>
</dbReference>
<evidence type="ECO:0000256" key="3">
    <source>
        <dbReference type="ARBA" id="ARBA00022729"/>
    </source>
</evidence>
<keyword evidence="2" id="KW-0964">Secreted</keyword>
<evidence type="ECO:0000256" key="2">
    <source>
        <dbReference type="ARBA" id="ARBA00022525"/>
    </source>
</evidence>
<dbReference type="AlphaFoldDB" id="A0A8J4WVV2"/>
<gene>
    <name evidence="8" type="ORF">PHET_07955</name>
</gene>
<keyword evidence="6" id="KW-0472">Membrane</keyword>
<evidence type="ECO:0000313" key="8">
    <source>
        <dbReference type="EMBL" id="KAF5398992.1"/>
    </source>
</evidence>
<keyword evidence="6" id="KW-1133">Transmembrane helix</keyword>
<dbReference type="Pfam" id="PF11703">
    <property type="entry name" value="UPF0506"/>
    <property type="match status" value="1"/>
</dbReference>
<keyword evidence="3" id="KW-0732">Signal</keyword>
<dbReference type="Proteomes" id="UP000748531">
    <property type="component" value="Unassembled WGS sequence"/>
</dbReference>
<feature type="transmembrane region" description="Helical" evidence="6">
    <location>
        <begin position="12"/>
        <end position="34"/>
    </location>
</feature>
<comment type="caution">
    <text evidence="8">The sequence shown here is derived from an EMBL/GenBank/DDBJ whole genome shotgun (WGS) entry which is preliminary data.</text>
</comment>